<keyword evidence="5" id="KW-0690">Ribosome biogenesis</keyword>
<evidence type="ECO:0000256" key="6">
    <source>
        <dbReference type="SAM" id="MobiDB-lite"/>
    </source>
</evidence>
<evidence type="ECO:0000256" key="2">
    <source>
        <dbReference type="ARBA" id="ARBA00007797"/>
    </source>
</evidence>
<dbReference type="GO" id="GO:0003682">
    <property type="term" value="F:chromatin binding"/>
    <property type="evidence" value="ECO:0007669"/>
    <property type="project" value="TreeGrafter"/>
</dbReference>
<feature type="compositionally biased region" description="Polar residues" evidence="6">
    <location>
        <begin position="34"/>
        <end position="43"/>
    </location>
</feature>
<feature type="domain" description="Nucleolar complex-associated protein 3 N-terminal" evidence="8">
    <location>
        <begin position="117"/>
        <end position="208"/>
    </location>
</feature>
<evidence type="ECO:0000259" key="8">
    <source>
        <dbReference type="Pfam" id="PF07540"/>
    </source>
</evidence>
<feature type="domain" description="CCAAT-binding factor" evidence="7">
    <location>
        <begin position="469"/>
        <end position="655"/>
    </location>
</feature>
<comment type="similarity">
    <text evidence="2 5">Belongs to the CBF/MAK21 family.</text>
</comment>
<reference evidence="9" key="1">
    <citation type="journal article" date="2020" name="Stud. Mycol.">
        <title>101 Dothideomycetes genomes: a test case for predicting lifestyles and emergence of pathogens.</title>
        <authorList>
            <person name="Haridas S."/>
            <person name="Albert R."/>
            <person name="Binder M."/>
            <person name="Bloem J."/>
            <person name="Labutti K."/>
            <person name="Salamov A."/>
            <person name="Andreopoulos B."/>
            <person name="Baker S."/>
            <person name="Barry K."/>
            <person name="Bills G."/>
            <person name="Bluhm B."/>
            <person name="Cannon C."/>
            <person name="Castanera R."/>
            <person name="Culley D."/>
            <person name="Daum C."/>
            <person name="Ezra D."/>
            <person name="Gonzalez J."/>
            <person name="Henrissat B."/>
            <person name="Kuo A."/>
            <person name="Liang C."/>
            <person name="Lipzen A."/>
            <person name="Lutzoni F."/>
            <person name="Magnuson J."/>
            <person name="Mondo S."/>
            <person name="Nolan M."/>
            <person name="Ohm R."/>
            <person name="Pangilinan J."/>
            <person name="Park H.-J."/>
            <person name="Ramirez L."/>
            <person name="Alfaro M."/>
            <person name="Sun H."/>
            <person name="Tritt A."/>
            <person name="Yoshinaga Y."/>
            <person name="Zwiers L.-H."/>
            <person name="Turgeon B."/>
            <person name="Goodwin S."/>
            <person name="Spatafora J."/>
            <person name="Crous P."/>
            <person name="Grigoriev I."/>
        </authorList>
    </citation>
    <scope>NUCLEOTIDE SEQUENCE</scope>
    <source>
        <strain evidence="9">CBS 115976</strain>
    </source>
</reference>
<dbReference type="PANTHER" id="PTHR14428">
    <property type="entry name" value="NUCLEOLAR COMPLEX PROTEIN 3"/>
    <property type="match status" value="1"/>
</dbReference>
<evidence type="ECO:0000256" key="5">
    <source>
        <dbReference type="PIRNR" id="PIRNR028977"/>
    </source>
</evidence>
<dbReference type="GO" id="GO:0042254">
    <property type="term" value="P:ribosome biogenesis"/>
    <property type="evidence" value="ECO:0007669"/>
    <property type="project" value="UniProtKB-KW"/>
</dbReference>
<dbReference type="InterPro" id="IPR016903">
    <property type="entry name" value="Nucleolar_cplx-assoc_3"/>
</dbReference>
<feature type="region of interest" description="Disordered" evidence="6">
    <location>
        <begin position="439"/>
        <end position="463"/>
    </location>
</feature>
<feature type="compositionally biased region" description="Basic residues" evidence="6">
    <location>
        <begin position="1"/>
        <end position="11"/>
    </location>
</feature>
<dbReference type="PANTHER" id="PTHR14428:SF5">
    <property type="entry name" value="NUCLEOLAR COMPLEX PROTEIN 3 HOMOLOG"/>
    <property type="match status" value="1"/>
</dbReference>
<comment type="subcellular location">
    <subcellularLocation>
        <location evidence="1 5">Nucleus</location>
        <location evidence="1 5">Nucleolus</location>
    </subcellularLocation>
</comment>
<feature type="compositionally biased region" description="Acidic residues" evidence="6">
    <location>
        <begin position="442"/>
        <end position="459"/>
    </location>
</feature>
<sequence length="668" mass="75109">MASTRPPKRRRIAADRDRDQDAQLFTNPAPRPTNLWNQEQSYEQLPRRTKKQENTRLPVKTDEGWAEQKREVNGDADSFLGSGSSGEEDALDGAAPSENGGEQHEAPQVSQKAQILEAKEELARMAALINENPEENVGALRSLGELGQSPILTIQQLTIATQCAVYKDIIPGYRIRPASETEMKEKISKEVKQLRNYEQSLVSGYRAYVTQLSKLSKSRQPSLAATAVSCASTLLLAVTHFNFRSDLLKIILGALGRRPDSKNYETGIRTLEKLFREDDDGRPSLDAVSALTKMMRSRDYNIDESLLNVFLHLRLLSEFSMKGSYDRVDKEQAELLPKKVKKLKEKREFRTKRQRKQIKETKALEKEMKEADAVVSHEERDKLQSEMLKLVFATYFRILKAKTEHLMGAVLEGLARYAHLINQDFFGDILEALKELIQTSGQEDDDDEDEDDEAEESDDDSVRDATRESLLCIVTAFALLQGQDGSAAVTNLHLDLSFFVSHLYRSLIPTALDPNVEFSSKSFHLPDPNEETSPIKTDVNVKTKTVLLIRCLSTVLIPPKALRAVPPLRLAAFTKQLMTASLQLPEKSCQAMLGLLAQTTKFHGKKIATLWHTDERRGDGVFNALRGDVEGSNPFASTIWEGELLRLHFSPKIKEALKIVETNIRAAH</sequence>
<dbReference type="GO" id="GO:0005730">
    <property type="term" value="C:nucleolus"/>
    <property type="evidence" value="ECO:0007669"/>
    <property type="project" value="UniProtKB-SubCell"/>
</dbReference>
<feature type="compositionally biased region" description="Basic and acidic residues" evidence="6">
    <location>
        <begin position="12"/>
        <end position="21"/>
    </location>
</feature>
<name>A0A6A6UPZ4_9PEZI</name>
<evidence type="ECO:0000259" key="7">
    <source>
        <dbReference type="Pfam" id="PF03914"/>
    </source>
</evidence>
<dbReference type="OrthoDB" id="10263597at2759"/>
<dbReference type="GO" id="GO:0006270">
    <property type="term" value="P:DNA replication initiation"/>
    <property type="evidence" value="ECO:0007669"/>
    <property type="project" value="TreeGrafter"/>
</dbReference>
<dbReference type="InterPro" id="IPR011501">
    <property type="entry name" value="Noc3_N"/>
</dbReference>
<evidence type="ECO:0000256" key="3">
    <source>
        <dbReference type="ARBA" id="ARBA00023054"/>
    </source>
</evidence>
<dbReference type="InterPro" id="IPR016024">
    <property type="entry name" value="ARM-type_fold"/>
</dbReference>
<dbReference type="InterPro" id="IPR005612">
    <property type="entry name" value="CCAAT-binding_factor"/>
</dbReference>
<keyword evidence="4" id="KW-0539">Nucleus</keyword>
<dbReference type="SUPFAM" id="SSF48371">
    <property type="entry name" value="ARM repeat"/>
    <property type="match status" value="1"/>
</dbReference>
<evidence type="ECO:0000256" key="4">
    <source>
        <dbReference type="ARBA" id="ARBA00023242"/>
    </source>
</evidence>
<dbReference type="Pfam" id="PF07540">
    <property type="entry name" value="NOC3p"/>
    <property type="match status" value="1"/>
</dbReference>
<evidence type="ECO:0000313" key="10">
    <source>
        <dbReference type="Proteomes" id="UP000799302"/>
    </source>
</evidence>
<feature type="compositionally biased region" description="Basic and acidic residues" evidence="6">
    <location>
        <begin position="51"/>
        <end position="73"/>
    </location>
</feature>
<comment type="function">
    <text evidence="5">Required for synthesis of 60S ribosomal subunits and the transport of pre-ribosomes from the nucleoplasm to the cytoplasm.</text>
</comment>
<keyword evidence="10" id="KW-1185">Reference proteome</keyword>
<protein>
    <recommendedName>
        <fullName evidence="5">Nucleolar complex-associated protein 3</fullName>
    </recommendedName>
</protein>
<dbReference type="Proteomes" id="UP000799302">
    <property type="component" value="Unassembled WGS sequence"/>
</dbReference>
<gene>
    <name evidence="9" type="ORF">BT63DRAFT_408561</name>
</gene>
<dbReference type="EMBL" id="MU004230">
    <property type="protein sequence ID" value="KAF2674365.1"/>
    <property type="molecule type" value="Genomic_DNA"/>
</dbReference>
<dbReference type="AlphaFoldDB" id="A0A6A6UPZ4"/>
<dbReference type="Pfam" id="PF03914">
    <property type="entry name" value="CBF"/>
    <property type="match status" value="1"/>
</dbReference>
<keyword evidence="3" id="KW-0175">Coiled coil</keyword>
<proteinExistence type="inferred from homology"/>
<feature type="region of interest" description="Disordered" evidence="6">
    <location>
        <begin position="1"/>
        <end position="113"/>
    </location>
</feature>
<evidence type="ECO:0000313" key="9">
    <source>
        <dbReference type="EMBL" id="KAF2674365.1"/>
    </source>
</evidence>
<organism evidence="9 10">
    <name type="scientific">Microthyrium microscopicum</name>
    <dbReference type="NCBI Taxonomy" id="703497"/>
    <lineage>
        <taxon>Eukaryota</taxon>
        <taxon>Fungi</taxon>
        <taxon>Dikarya</taxon>
        <taxon>Ascomycota</taxon>
        <taxon>Pezizomycotina</taxon>
        <taxon>Dothideomycetes</taxon>
        <taxon>Dothideomycetes incertae sedis</taxon>
        <taxon>Microthyriales</taxon>
        <taxon>Microthyriaceae</taxon>
        <taxon>Microthyrium</taxon>
    </lineage>
</organism>
<dbReference type="PIRSF" id="PIRSF028977">
    <property type="entry name" value="Nucleolar_complex_p3"/>
    <property type="match status" value="1"/>
</dbReference>
<accession>A0A6A6UPZ4</accession>
<evidence type="ECO:0000256" key="1">
    <source>
        <dbReference type="ARBA" id="ARBA00004604"/>
    </source>
</evidence>